<feature type="transmembrane region" description="Helical" evidence="1">
    <location>
        <begin position="212"/>
        <end position="233"/>
    </location>
</feature>
<evidence type="ECO:0000259" key="2">
    <source>
        <dbReference type="SMART" id="SM00397"/>
    </source>
</evidence>
<evidence type="ECO:0000256" key="1">
    <source>
        <dbReference type="SAM" id="Phobius"/>
    </source>
</evidence>
<name>A0A8J6E1Q4_9EUKA</name>
<keyword evidence="1" id="KW-0812">Transmembrane</keyword>
<dbReference type="InterPro" id="IPR000727">
    <property type="entry name" value="T_SNARE_dom"/>
</dbReference>
<protein>
    <recommendedName>
        <fullName evidence="2">t-SNARE coiled-coil homology domain-containing protein</fullName>
    </recommendedName>
</protein>
<proteinExistence type="predicted"/>
<gene>
    <name evidence="3" type="ORF">J8273_4877</name>
</gene>
<dbReference type="Proteomes" id="UP000717585">
    <property type="component" value="Unassembled WGS sequence"/>
</dbReference>
<feature type="transmembrane region" description="Helical" evidence="1">
    <location>
        <begin position="185"/>
        <end position="206"/>
    </location>
</feature>
<dbReference type="InterPro" id="IPR038407">
    <property type="entry name" value="v-SNARE_N_sf"/>
</dbReference>
<dbReference type="Gene3D" id="1.20.5.110">
    <property type="match status" value="1"/>
</dbReference>
<dbReference type="EMBL" id="JAHDYR010000021">
    <property type="protein sequence ID" value="KAG9393758.1"/>
    <property type="molecule type" value="Genomic_DNA"/>
</dbReference>
<keyword evidence="1" id="KW-0472">Membrane</keyword>
<comment type="caution">
    <text evidence="3">The sequence shown here is derived from an EMBL/GenBank/DDBJ whole genome shotgun (WGS) entry which is preliminary data.</text>
</comment>
<dbReference type="SUPFAM" id="SSF47661">
    <property type="entry name" value="t-snare proteins"/>
    <property type="match status" value="1"/>
</dbReference>
<accession>A0A8J6E1Q4</accession>
<feature type="domain" description="T-SNARE coiled-coil homology" evidence="2">
    <location>
        <begin position="112"/>
        <end position="179"/>
    </location>
</feature>
<sequence>MSDNNTEKRLISLLGQLTRALDDFGQSSASKARKKSKTINQLFEDTERVINVIDAENRQLPALERSKRIAETREKRNLLRQLKRRFRDMQYEMKHGKKMAELQDKSKKQRNQLLKNQNDLEAADESLDNTLRMAQDAKQVGTGILAEVRRQNDVMTDTNNKVSGINSKRKRGVKMVKEMSRRERYIRSCQCCCFVVQLVIILFLVWLRLVNPLVKCIPVIGTYASTYALMVFVTNGKDFISPDCLSHP</sequence>
<dbReference type="AlphaFoldDB" id="A0A8J6E1Q4"/>
<dbReference type="Gene3D" id="1.20.58.400">
    <property type="entry name" value="t-snare proteins"/>
    <property type="match status" value="1"/>
</dbReference>
<dbReference type="SUPFAM" id="SSF58038">
    <property type="entry name" value="SNARE fusion complex"/>
    <property type="match status" value="1"/>
</dbReference>
<keyword evidence="4" id="KW-1185">Reference proteome</keyword>
<reference evidence="3" key="1">
    <citation type="submission" date="2021-05" db="EMBL/GenBank/DDBJ databases">
        <title>A free-living protist that lacks canonical eukaryotic 1 DNA replication and segregation systems.</title>
        <authorList>
            <person name="Salas-Leiva D.E."/>
            <person name="Tromer E.C."/>
            <person name="Curtis B.A."/>
            <person name="Jerlstrom-Hultqvist J."/>
            <person name="Kolisko M."/>
            <person name="Yi Z."/>
            <person name="Salas-Leiva J.S."/>
            <person name="Gallot-Lavallee L."/>
            <person name="Kops G.J.P.L."/>
            <person name="Archibald J.M."/>
            <person name="Simpson A.G.B."/>
            <person name="Roger A.J."/>
        </authorList>
    </citation>
    <scope>NUCLEOTIDE SEQUENCE</scope>
    <source>
        <strain evidence="3">BICM</strain>
    </source>
</reference>
<keyword evidence="1" id="KW-1133">Transmembrane helix</keyword>
<dbReference type="SMART" id="SM00397">
    <property type="entry name" value="t_SNARE"/>
    <property type="match status" value="1"/>
</dbReference>
<evidence type="ECO:0000313" key="4">
    <source>
        <dbReference type="Proteomes" id="UP000717585"/>
    </source>
</evidence>
<organism evidence="3 4">
    <name type="scientific">Carpediemonas membranifera</name>
    <dbReference type="NCBI Taxonomy" id="201153"/>
    <lineage>
        <taxon>Eukaryota</taxon>
        <taxon>Metamonada</taxon>
        <taxon>Carpediemonas-like organisms</taxon>
        <taxon>Carpediemonas</taxon>
    </lineage>
</organism>
<evidence type="ECO:0000313" key="3">
    <source>
        <dbReference type="EMBL" id="KAG9393758.1"/>
    </source>
</evidence>
<dbReference type="GO" id="GO:0016020">
    <property type="term" value="C:membrane"/>
    <property type="evidence" value="ECO:0007669"/>
    <property type="project" value="InterPro"/>
</dbReference>
<dbReference type="InterPro" id="IPR010989">
    <property type="entry name" value="SNARE"/>
</dbReference>
<dbReference type="GO" id="GO:0016192">
    <property type="term" value="P:vesicle-mediated transport"/>
    <property type="evidence" value="ECO:0007669"/>
    <property type="project" value="InterPro"/>
</dbReference>